<organism evidence="9 10">
    <name type="scientific">Salinisphaera orenii MK-B5</name>
    <dbReference type="NCBI Taxonomy" id="856730"/>
    <lineage>
        <taxon>Bacteria</taxon>
        <taxon>Pseudomonadati</taxon>
        <taxon>Pseudomonadota</taxon>
        <taxon>Gammaproteobacteria</taxon>
        <taxon>Salinisphaerales</taxon>
        <taxon>Salinisphaeraceae</taxon>
        <taxon>Salinisphaera</taxon>
    </lineage>
</organism>
<reference evidence="9 10" key="1">
    <citation type="submission" date="2013-10" db="EMBL/GenBank/DDBJ databases">
        <title>Salinisphaera orenii MK-B5 Genome Sequencing.</title>
        <authorList>
            <person name="Lai Q."/>
            <person name="Li C."/>
            <person name="Shao Z."/>
        </authorList>
    </citation>
    <scope>NUCLEOTIDE SEQUENCE [LARGE SCALE GENOMIC DNA]</scope>
    <source>
        <strain evidence="9 10">MK-B5</strain>
    </source>
</reference>
<dbReference type="PANTHER" id="PTHR43542:SF1">
    <property type="entry name" value="METHYLTRANSFERASE"/>
    <property type="match status" value="1"/>
</dbReference>
<comment type="catalytic activity">
    <reaction evidence="7 8">
        <text>guanosine(966) in 16S rRNA + S-adenosyl-L-methionine = N(2)-methylguanosine(966) in 16S rRNA + S-adenosyl-L-homocysteine + H(+)</text>
        <dbReference type="Rhea" id="RHEA:23548"/>
        <dbReference type="Rhea" id="RHEA-COMP:10211"/>
        <dbReference type="Rhea" id="RHEA-COMP:10212"/>
        <dbReference type="ChEBI" id="CHEBI:15378"/>
        <dbReference type="ChEBI" id="CHEBI:57856"/>
        <dbReference type="ChEBI" id="CHEBI:59789"/>
        <dbReference type="ChEBI" id="CHEBI:74269"/>
        <dbReference type="ChEBI" id="CHEBI:74481"/>
        <dbReference type="EC" id="2.1.1.171"/>
    </reaction>
</comment>
<dbReference type="PROSITE" id="PS00092">
    <property type="entry name" value="N6_MTASE"/>
    <property type="match status" value="1"/>
</dbReference>
<comment type="caution">
    <text evidence="9">The sequence shown here is derived from an EMBL/GenBank/DDBJ whole genome shotgun (WGS) entry which is preliminary data.</text>
</comment>
<evidence type="ECO:0000256" key="4">
    <source>
        <dbReference type="ARBA" id="ARBA00013682"/>
    </source>
</evidence>
<dbReference type="PIRSF" id="PIRSF004553">
    <property type="entry name" value="CHP00095"/>
    <property type="match status" value="1"/>
</dbReference>
<evidence type="ECO:0000256" key="3">
    <source>
        <dbReference type="ARBA" id="ARBA00012141"/>
    </source>
</evidence>
<evidence type="ECO:0000256" key="1">
    <source>
        <dbReference type="ARBA" id="ARBA00002649"/>
    </source>
</evidence>
<dbReference type="AlphaFoldDB" id="A0A423PWB6"/>
<dbReference type="GO" id="GO:0003676">
    <property type="term" value="F:nucleic acid binding"/>
    <property type="evidence" value="ECO:0007669"/>
    <property type="project" value="InterPro"/>
</dbReference>
<dbReference type="RefSeq" id="WP_123629984.1">
    <property type="nucleotide sequence ID" value="NZ_AYKH01000002.1"/>
</dbReference>
<keyword evidence="5 8" id="KW-0489">Methyltransferase</keyword>
<dbReference type="EMBL" id="AYKH01000002">
    <property type="protein sequence ID" value="ROO29865.1"/>
    <property type="molecule type" value="Genomic_DNA"/>
</dbReference>
<dbReference type="Proteomes" id="UP000283993">
    <property type="component" value="Unassembled WGS sequence"/>
</dbReference>
<dbReference type="SUPFAM" id="SSF53335">
    <property type="entry name" value="S-adenosyl-L-methionine-dependent methyltransferases"/>
    <property type="match status" value="1"/>
</dbReference>
<dbReference type="Pfam" id="PF03602">
    <property type="entry name" value="Cons_hypoth95"/>
    <property type="match status" value="1"/>
</dbReference>
<comment type="function">
    <text evidence="1 8">Specifically methylates the guanine in position 966 of 16S rRNA in the assembled 30S particle.</text>
</comment>
<dbReference type="EC" id="2.1.1.171" evidence="3 8"/>
<evidence type="ECO:0000256" key="2">
    <source>
        <dbReference type="ARBA" id="ARBA00005269"/>
    </source>
</evidence>
<protein>
    <recommendedName>
        <fullName evidence="4 8">Ribosomal RNA small subunit methyltransferase D</fullName>
        <ecNumber evidence="3 8">2.1.1.171</ecNumber>
    </recommendedName>
</protein>
<keyword evidence="6 8" id="KW-0808">Transferase</keyword>
<evidence type="ECO:0000256" key="6">
    <source>
        <dbReference type="ARBA" id="ARBA00022679"/>
    </source>
</evidence>
<dbReference type="CDD" id="cd02440">
    <property type="entry name" value="AdoMet_MTases"/>
    <property type="match status" value="1"/>
</dbReference>
<dbReference type="InterPro" id="IPR002052">
    <property type="entry name" value="DNA_methylase_N6_adenine_CS"/>
</dbReference>
<evidence type="ECO:0000256" key="5">
    <source>
        <dbReference type="ARBA" id="ARBA00022603"/>
    </source>
</evidence>
<evidence type="ECO:0000256" key="7">
    <source>
        <dbReference type="ARBA" id="ARBA00048326"/>
    </source>
</evidence>
<gene>
    <name evidence="9" type="primary">rsmD</name>
    <name evidence="9" type="ORF">SAOR_01880</name>
</gene>
<sequence>MPRRPRRSSSRPAAGLRLIGGEWRGRRLAVAERPGLRPTPDRVRETLFNWLAPRIAGSRCLDLFAGTGALGLEALSRGAGHVTFVDTDRAATAAIEAALVTLGAGARGHAVTADAGAQAAAAGPFDIVFIDPPFDADLHAGAVAAIAPRLAPGARLYLEYPAARQAHIEALLADDFDLLRARRAGAVGYCLAQPGARSEDSRP</sequence>
<keyword evidence="8" id="KW-0698">rRNA processing</keyword>
<evidence type="ECO:0000313" key="10">
    <source>
        <dbReference type="Proteomes" id="UP000283993"/>
    </source>
</evidence>
<accession>A0A423PWB6</accession>
<keyword evidence="10" id="KW-1185">Reference proteome</keyword>
<name>A0A423PWB6_9GAMM</name>
<dbReference type="Gene3D" id="3.40.50.150">
    <property type="entry name" value="Vaccinia Virus protein VP39"/>
    <property type="match status" value="1"/>
</dbReference>
<dbReference type="PANTHER" id="PTHR43542">
    <property type="entry name" value="METHYLTRANSFERASE"/>
    <property type="match status" value="1"/>
</dbReference>
<evidence type="ECO:0000256" key="8">
    <source>
        <dbReference type="PIRNR" id="PIRNR004553"/>
    </source>
</evidence>
<dbReference type="InterPro" id="IPR004398">
    <property type="entry name" value="RNA_MeTrfase_RsmD"/>
</dbReference>
<proteinExistence type="inferred from homology"/>
<keyword evidence="8" id="KW-0949">S-adenosyl-L-methionine</keyword>
<dbReference type="GO" id="GO:0052913">
    <property type="term" value="F:16S rRNA (guanine(966)-N(2))-methyltransferase activity"/>
    <property type="evidence" value="ECO:0007669"/>
    <property type="project" value="UniProtKB-EC"/>
</dbReference>
<evidence type="ECO:0000313" key="9">
    <source>
        <dbReference type="EMBL" id="ROO29865.1"/>
    </source>
</evidence>
<dbReference type="InterPro" id="IPR029063">
    <property type="entry name" value="SAM-dependent_MTases_sf"/>
</dbReference>
<dbReference type="NCBIfam" id="TIGR00095">
    <property type="entry name" value="16S rRNA (guanine(966)-N(2))-methyltransferase RsmD"/>
    <property type="match status" value="1"/>
</dbReference>
<comment type="similarity">
    <text evidence="2 8">Belongs to the methyltransferase superfamily. RsmD family.</text>
</comment>